<feature type="transmembrane region" description="Helical" evidence="1">
    <location>
        <begin position="79"/>
        <end position="100"/>
    </location>
</feature>
<dbReference type="RefSeq" id="WP_132831117.1">
    <property type="nucleotide sequence ID" value="NZ_SMFP01000017.1"/>
</dbReference>
<sequence length="139" mass="15207">MMAYLQTFTSMQFVGLFLIWAMMMKATGPLGGAILVVAGLYQFSPMKHACLHQCRAPISFLMTQWREGGWGALGMGWRHGLFCVGCCWALMGLLFVVGDTNAARIITIYVLVEKIFPGGETLSRIAGAVLLGMGLWIIV</sequence>
<dbReference type="EMBL" id="SMFP01000017">
    <property type="protein sequence ID" value="TDE34774.1"/>
    <property type="molecule type" value="Genomic_DNA"/>
</dbReference>
<dbReference type="OrthoDB" id="164118at2"/>
<organism evidence="2 3">
    <name type="scientific">Antarcticimicrobium sediminis</name>
    <dbReference type="NCBI Taxonomy" id="2546227"/>
    <lineage>
        <taxon>Bacteria</taxon>
        <taxon>Pseudomonadati</taxon>
        <taxon>Pseudomonadota</taxon>
        <taxon>Alphaproteobacteria</taxon>
        <taxon>Rhodobacterales</taxon>
        <taxon>Paracoccaceae</taxon>
        <taxon>Antarcticimicrobium</taxon>
    </lineage>
</organism>
<dbReference type="InterPro" id="IPR018688">
    <property type="entry name" value="PpoB2-like"/>
</dbReference>
<gene>
    <name evidence="2" type="ORF">E1B25_18735</name>
</gene>
<keyword evidence="1" id="KW-0472">Membrane</keyword>
<dbReference type="AlphaFoldDB" id="A0A4R5EJY4"/>
<dbReference type="Proteomes" id="UP000294662">
    <property type="component" value="Unassembled WGS sequence"/>
</dbReference>
<name>A0A4R5EJY4_9RHOB</name>
<evidence type="ECO:0000313" key="2">
    <source>
        <dbReference type="EMBL" id="TDE34774.1"/>
    </source>
</evidence>
<proteinExistence type="predicted"/>
<keyword evidence="3" id="KW-1185">Reference proteome</keyword>
<protein>
    <submittedName>
        <fullName evidence="2">DUF2182 domain-containing protein</fullName>
    </submittedName>
</protein>
<evidence type="ECO:0000256" key="1">
    <source>
        <dbReference type="SAM" id="Phobius"/>
    </source>
</evidence>
<feature type="transmembrane region" description="Helical" evidence="1">
    <location>
        <begin position="12"/>
        <end position="41"/>
    </location>
</feature>
<comment type="caution">
    <text evidence="2">The sequence shown here is derived from an EMBL/GenBank/DDBJ whole genome shotgun (WGS) entry which is preliminary data.</text>
</comment>
<keyword evidence="1" id="KW-1133">Transmembrane helix</keyword>
<keyword evidence="1" id="KW-0812">Transmembrane</keyword>
<accession>A0A4R5EJY4</accession>
<evidence type="ECO:0000313" key="3">
    <source>
        <dbReference type="Proteomes" id="UP000294662"/>
    </source>
</evidence>
<dbReference type="Pfam" id="PF09948">
    <property type="entry name" value="PpoB2"/>
    <property type="match status" value="1"/>
</dbReference>
<reference evidence="2 3" key="1">
    <citation type="submission" date="2019-03" db="EMBL/GenBank/DDBJ databases">
        <authorList>
            <person name="Zhang S."/>
        </authorList>
    </citation>
    <scope>NUCLEOTIDE SEQUENCE [LARGE SCALE GENOMIC DNA]</scope>
    <source>
        <strain evidence="2 3">S4J41</strain>
    </source>
</reference>